<evidence type="ECO:0000313" key="9">
    <source>
        <dbReference type="EMBL" id="PFH59038.1"/>
    </source>
</evidence>
<keyword evidence="4" id="KW-0547">Nucleotide-binding</keyword>
<accession>A0A2A9PCM0</accession>
<comment type="similarity">
    <text evidence="1">Belongs to the folylpolyglutamate synthase family.</text>
</comment>
<dbReference type="SUPFAM" id="SSF53623">
    <property type="entry name" value="MurD-like peptide ligases, catalytic domain"/>
    <property type="match status" value="1"/>
</dbReference>
<dbReference type="UniPathway" id="UPA00850"/>
<dbReference type="PANTHER" id="PTHR11136:SF0">
    <property type="entry name" value="DIHYDROFOLATE SYNTHETASE-RELATED"/>
    <property type="match status" value="1"/>
</dbReference>
<evidence type="ECO:0000256" key="5">
    <source>
        <dbReference type="ARBA" id="ARBA00022840"/>
    </source>
</evidence>
<comment type="caution">
    <text evidence="9">The sequence shown here is derived from an EMBL/GenBank/DDBJ whole genome shotgun (WGS) entry which is preliminary data.</text>
</comment>
<dbReference type="Pfam" id="PF08245">
    <property type="entry name" value="Mur_ligase_M"/>
    <property type="match status" value="1"/>
</dbReference>
<evidence type="ECO:0000256" key="4">
    <source>
        <dbReference type="ARBA" id="ARBA00022741"/>
    </source>
</evidence>
<dbReference type="GO" id="GO:0008841">
    <property type="term" value="F:dihydrofolate synthase activity"/>
    <property type="evidence" value="ECO:0007669"/>
    <property type="project" value="TreeGrafter"/>
</dbReference>
<dbReference type="InterPro" id="IPR036615">
    <property type="entry name" value="Mur_ligase_C_dom_sf"/>
</dbReference>
<organism evidence="9 10">
    <name type="scientific">Ophiocordyceps unilateralis</name>
    <name type="common">Zombie-ant fungus</name>
    <name type="synonym">Torrubia unilateralis</name>
    <dbReference type="NCBI Taxonomy" id="268505"/>
    <lineage>
        <taxon>Eukaryota</taxon>
        <taxon>Fungi</taxon>
        <taxon>Dikarya</taxon>
        <taxon>Ascomycota</taxon>
        <taxon>Pezizomycotina</taxon>
        <taxon>Sordariomycetes</taxon>
        <taxon>Hypocreomycetidae</taxon>
        <taxon>Hypocreales</taxon>
        <taxon>Ophiocordycipitaceae</taxon>
        <taxon>Ophiocordyceps</taxon>
    </lineage>
</organism>
<dbReference type="EMBL" id="LAZP02000232">
    <property type="protein sequence ID" value="PFH59038.1"/>
    <property type="molecule type" value="Genomic_DNA"/>
</dbReference>
<evidence type="ECO:0000256" key="7">
    <source>
        <dbReference type="SAM" id="MobiDB-lite"/>
    </source>
</evidence>
<dbReference type="STRING" id="268505.A0A2A9PCM0"/>
<dbReference type="NCBIfam" id="TIGR01499">
    <property type="entry name" value="folC"/>
    <property type="match status" value="1"/>
</dbReference>
<dbReference type="GO" id="GO:0005829">
    <property type="term" value="C:cytosol"/>
    <property type="evidence" value="ECO:0007669"/>
    <property type="project" value="TreeGrafter"/>
</dbReference>
<keyword evidence="10" id="KW-1185">Reference proteome</keyword>
<keyword evidence="6" id="KW-0460">Magnesium</keyword>
<dbReference type="AlphaFoldDB" id="A0A2A9PCM0"/>
<dbReference type="InterPro" id="IPR013221">
    <property type="entry name" value="Mur_ligase_cen"/>
</dbReference>
<feature type="compositionally biased region" description="Basic and acidic residues" evidence="7">
    <location>
        <begin position="693"/>
        <end position="721"/>
    </location>
</feature>
<evidence type="ECO:0000256" key="6">
    <source>
        <dbReference type="ARBA" id="ARBA00022842"/>
    </source>
</evidence>
<feature type="compositionally biased region" description="Basic and acidic residues" evidence="7">
    <location>
        <begin position="650"/>
        <end position="668"/>
    </location>
</feature>
<dbReference type="Gene3D" id="3.40.1190.10">
    <property type="entry name" value="Mur-like, catalytic domain"/>
    <property type="match status" value="1"/>
</dbReference>
<dbReference type="SUPFAM" id="SSF53244">
    <property type="entry name" value="MurD-like peptide ligases, peptide-binding domain"/>
    <property type="match status" value="1"/>
</dbReference>
<dbReference type="GO" id="GO:0004326">
    <property type="term" value="F:tetrahydrofolylpolyglutamate synthase activity"/>
    <property type="evidence" value="ECO:0007669"/>
    <property type="project" value="InterPro"/>
</dbReference>
<keyword evidence="3" id="KW-0479">Metal-binding</keyword>
<keyword evidence="2" id="KW-0436">Ligase</keyword>
<evidence type="ECO:0000313" key="10">
    <source>
        <dbReference type="Proteomes" id="UP000037136"/>
    </source>
</evidence>
<evidence type="ECO:0000256" key="2">
    <source>
        <dbReference type="ARBA" id="ARBA00022598"/>
    </source>
</evidence>
<dbReference type="Gene3D" id="3.90.190.20">
    <property type="entry name" value="Mur ligase, C-terminal domain"/>
    <property type="match status" value="1"/>
</dbReference>
<feature type="region of interest" description="Disordered" evidence="7">
    <location>
        <begin position="650"/>
        <end position="721"/>
    </location>
</feature>
<feature type="region of interest" description="Disordered" evidence="7">
    <location>
        <begin position="493"/>
        <end position="512"/>
    </location>
</feature>
<protein>
    <recommendedName>
        <fullName evidence="8">Mur ligase central domain-containing protein</fullName>
    </recommendedName>
</protein>
<evidence type="ECO:0000256" key="1">
    <source>
        <dbReference type="ARBA" id="ARBA00008276"/>
    </source>
</evidence>
<feature type="domain" description="Mur ligase central" evidence="8">
    <location>
        <begin position="51"/>
        <end position="216"/>
    </location>
</feature>
<reference evidence="9 10" key="2">
    <citation type="journal article" date="2017" name="Sci. Rep.">
        <title>Ant-infecting Ophiocordyceps genomes reveal a high diversity of potential behavioral manipulation genes and a possible major role for enterotoxins.</title>
        <authorList>
            <person name="de Bekker C."/>
            <person name="Ohm R.A."/>
            <person name="Evans H.C."/>
            <person name="Brachmann A."/>
            <person name="Hughes D.P."/>
        </authorList>
    </citation>
    <scope>NUCLEOTIDE SEQUENCE [LARGE SCALE GENOMIC DNA]</scope>
    <source>
        <strain evidence="9 10">SC16a</strain>
    </source>
</reference>
<name>A0A2A9PCM0_OPHUN</name>
<dbReference type="Proteomes" id="UP000037136">
    <property type="component" value="Unassembled WGS sequence"/>
</dbReference>
<dbReference type="GO" id="GO:0046872">
    <property type="term" value="F:metal ion binding"/>
    <property type="evidence" value="ECO:0007669"/>
    <property type="project" value="UniProtKB-KW"/>
</dbReference>
<reference evidence="9 10" key="1">
    <citation type="journal article" date="2015" name="BMC Genomics">
        <title>Gene expression during zombie ant biting behavior reflects the complexity underlying fungal parasitic behavioral manipulation.</title>
        <authorList>
            <person name="de Bekker C."/>
            <person name="Ohm R.A."/>
            <person name="Loreto R.G."/>
            <person name="Sebastian A."/>
            <person name="Albert I."/>
            <person name="Merrow M."/>
            <person name="Brachmann A."/>
            <person name="Hughes D.P."/>
        </authorList>
    </citation>
    <scope>NUCLEOTIDE SEQUENCE [LARGE SCALE GENOMIC DNA]</scope>
    <source>
        <strain evidence="9 10">SC16a</strain>
    </source>
</reference>
<dbReference type="GO" id="GO:0005524">
    <property type="term" value="F:ATP binding"/>
    <property type="evidence" value="ECO:0007669"/>
    <property type="project" value="UniProtKB-KW"/>
</dbReference>
<dbReference type="PANTHER" id="PTHR11136">
    <property type="entry name" value="FOLYLPOLYGLUTAMATE SYNTHASE-RELATED"/>
    <property type="match status" value="1"/>
</dbReference>
<feature type="region of interest" description="Disordered" evidence="7">
    <location>
        <begin position="618"/>
        <end position="638"/>
    </location>
</feature>
<gene>
    <name evidence="9" type="ORF">XA68_12897</name>
</gene>
<sequence>MPPTSKDLKRALARIRSVLPESKKLGRNIRLGLERIRHIVPVRQDWIGIHVGGTNGKGSICTLLAGMLRRAGMSHGVFISPAMPEPYNGVLINGRYANSRMYEIEAEGARAAYRRVASGWTFSKAEGDDELTPFELQTATAFRVFDKMHVKYGIVEVGMGGATDATNAMREKAVTVISRIGLDHQEYLGGTIEEIAKVKAGIMRQSVPCIVDHTNPDSVLRVLSERARVVGTQITLSSKAEPLLADLDRDRFRLEPYEEQNLKCAVLAFQKLFPNLKLDVNKLIPTEPFLPGRKEIIKVTGLTGGLPSRPILVDGAHNMLGVETLAAHVNGGGVRRGDEPVTWVMAMSSSKTKPFGNIIETLLQPQDNLAFVEYTAQDGDPPPAPADLGRDIARTLLRDSSRQLYDGRPSISAGVKWACAKAEGGPIVVTGSLYMIRDLYKLEGVEPQRKIGMMRPGPSQLWHYTRLAQERALTSDEKSEFKRARRHGYLSPRRSPVFRNVGDGGKPESEEVPEEVSIAQRAAAYHKKQAEGYKAAIASILKDKKGAMTDSLDSAIKALQSKQHEHLHAYNKAMVRVRGHLPDPNMKFASYERIFVKQQKKRKRPVTSILHKHGLLFRLGQAPTPEPQLEPERKPILDLEQEHRAREWRMRKIGAEEKAERRRMKETDLTPDITPSPLNDSYTSKKWKAPLRSLKESEMEARDRKERTAKTERRAQKREGD</sequence>
<dbReference type="GO" id="GO:0005739">
    <property type="term" value="C:mitochondrion"/>
    <property type="evidence" value="ECO:0007669"/>
    <property type="project" value="TreeGrafter"/>
</dbReference>
<dbReference type="InterPro" id="IPR018109">
    <property type="entry name" value="Folylpolyglutamate_synth_CS"/>
</dbReference>
<keyword evidence="5" id="KW-0067">ATP-binding</keyword>
<dbReference type="OrthoDB" id="5212574at2759"/>
<evidence type="ECO:0000259" key="8">
    <source>
        <dbReference type="Pfam" id="PF08245"/>
    </source>
</evidence>
<evidence type="ECO:0000256" key="3">
    <source>
        <dbReference type="ARBA" id="ARBA00022723"/>
    </source>
</evidence>
<dbReference type="InterPro" id="IPR001645">
    <property type="entry name" value="Folylpolyglutamate_synth"/>
</dbReference>
<dbReference type="InterPro" id="IPR036565">
    <property type="entry name" value="Mur-like_cat_sf"/>
</dbReference>
<dbReference type="PROSITE" id="PS01011">
    <property type="entry name" value="FOLYLPOLYGLU_SYNT_1"/>
    <property type="match status" value="1"/>
</dbReference>
<proteinExistence type="inferred from homology"/>